<dbReference type="InterPro" id="IPR001867">
    <property type="entry name" value="OmpR/PhoB-type_DNA-bd"/>
</dbReference>
<dbReference type="PANTHER" id="PTHR48111">
    <property type="entry name" value="REGULATOR OF RPOS"/>
    <property type="match status" value="1"/>
</dbReference>
<dbReference type="PATRIC" id="fig|1637975.4.peg.5520"/>
<dbReference type="EMBL" id="LJIX01000003">
    <property type="protein sequence ID" value="KQL27524.1"/>
    <property type="molecule type" value="Genomic_DNA"/>
</dbReference>
<dbReference type="Gene3D" id="1.10.10.10">
    <property type="entry name" value="Winged helix-like DNA-binding domain superfamily/Winged helix DNA-binding domain"/>
    <property type="match status" value="1"/>
</dbReference>
<keyword evidence="12" id="KW-1185">Reference proteome</keyword>
<evidence type="ECO:0000256" key="8">
    <source>
        <dbReference type="PROSITE-ProRule" id="PRU01091"/>
    </source>
</evidence>
<dbReference type="GO" id="GO:0000156">
    <property type="term" value="F:phosphorelay response regulator activity"/>
    <property type="evidence" value="ECO:0007669"/>
    <property type="project" value="TreeGrafter"/>
</dbReference>
<evidence type="ECO:0000256" key="2">
    <source>
        <dbReference type="ARBA" id="ARBA00022553"/>
    </source>
</evidence>
<organism evidence="11 12">
    <name type="scientific">Cytobacillus solani</name>
    <dbReference type="NCBI Taxonomy" id="1637975"/>
    <lineage>
        <taxon>Bacteria</taxon>
        <taxon>Bacillati</taxon>
        <taxon>Bacillota</taxon>
        <taxon>Bacilli</taxon>
        <taxon>Bacillales</taxon>
        <taxon>Bacillaceae</taxon>
        <taxon>Cytobacillus</taxon>
    </lineage>
</organism>
<evidence type="ECO:0000256" key="1">
    <source>
        <dbReference type="ARBA" id="ARBA00004496"/>
    </source>
</evidence>
<dbReference type="CDD" id="cd17574">
    <property type="entry name" value="REC_OmpR"/>
    <property type="match status" value="1"/>
</dbReference>
<dbReference type="CDD" id="cd00383">
    <property type="entry name" value="trans_reg_C"/>
    <property type="match status" value="1"/>
</dbReference>
<name>A0A0Q3T5P6_9BACI</name>
<dbReference type="GO" id="GO:0006355">
    <property type="term" value="P:regulation of DNA-templated transcription"/>
    <property type="evidence" value="ECO:0007669"/>
    <property type="project" value="InterPro"/>
</dbReference>
<dbReference type="RefSeq" id="WP_053477977.1">
    <property type="nucleotide sequence ID" value="NZ_LJIX01000003.1"/>
</dbReference>
<dbReference type="Proteomes" id="UP000050996">
    <property type="component" value="Unassembled WGS sequence"/>
</dbReference>
<gene>
    <name evidence="11" type="ORF">AN957_00875</name>
</gene>
<feature type="modified residue" description="4-aspartylphosphate" evidence="7">
    <location>
        <position position="52"/>
    </location>
</feature>
<evidence type="ECO:0000256" key="7">
    <source>
        <dbReference type="PROSITE-ProRule" id="PRU00169"/>
    </source>
</evidence>
<dbReference type="GO" id="GO:0000976">
    <property type="term" value="F:transcription cis-regulatory region binding"/>
    <property type="evidence" value="ECO:0007669"/>
    <property type="project" value="TreeGrafter"/>
</dbReference>
<evidence type="ECO:0000259" key="9">
    <source>
        <dbReference type="PROSITE" id="PS50110"/>
    </source>
</evidence>
<evidence type="ECO:0000256" key="3">
    <source>
        <dbReference type="ARBA" id="ARBA00023012"/>
    </source>
</evidence>
<keyword evidence="6" id="KW-0804">Transcription</keyword>
<evidence type="ECO:0000313" key="12">
    <source>
        <dbReference type="Proteomes" id="UP000050996"/>
    </source>
</evidence>
<dbReference type="SUPFAM" id="SSF52172">
    <property type="entry name" value="CheY-like"/>
    <property type="match status" value="1"/>
</dbReference>
<dbReference type="InterPro" id="IPR011006">
    <property type="entry name" value="CheY-like_superfamily"/>
</dbReference>
<dbReference type="PROSITE" id="PS50110">
    <property type="entry name" value="RESPONSE_REGULATORY"/>
    <property type="match status" value="1"/>
</dbReference>
<dbReference type="SMART" id="SM00862">
    <property type="entry name" value="Trans_reg_C"/>
    <property type="match status" value="1"/>
</dbReference>
<dbReference type="PANTHER" id="PTHR48111:SF2">
    <property type="entry name" value="RESPONSE REGULATOR SAER"/>
    <property type="match status" value="1"/>
</dbReference>
<dbReference type="Gene3D" id="6.10.250.690">
    <property type="match status" value="1"/>
</dbReference>
<evidence type="ECO:0000256" key="6">
    <source>
        <dbReference type="ARBA" id="ARBA00023163"/>
    </source>
</evidence>
<dbReference type="GO" id="GO:0005829">
    <property type="term" value="C:cytosol"/>
    <property type="evidence" value="ECO:0007669"/>
    <property type="project" value="TreeGrafter"/>
</dbReference>
<comment type="subcellular location">
    <subcellularLocation>
        <location evidence="1">Cytoplasm</location>
    </subcellularLocation>
</comment>
<feature type="domain" description="OmpR/PhoB-type" evidence="10">
    <location>
        <begin position="125"/>
        <end position="225"/>
    </location>
</feature>
<feature type="DNA-binding region" description="OmpR/PhoB-type" evidence="8">
    <location>
        <begin position="125"/>
        <end position="225"/>
    </location>
</feature>
<dbReference type="InterPro" id="IPR039420">
    <property type="entry name" value="WalR-like"/>
</dbReference>
<dbReference type="GO" id="GO:0032993">
    <property type="term" value="C:protein-DNA complex"/>
    <property type="evidence" value="ECO:0007669"/>
    <property type="project" value="TreeGrafter"/>
</dbReference>
<keyword evidence="5 8" id="KW-0238">DNA-binding</keyword>
<accession>A0A0Q3T5P6</accession>
<protein>
    <submittedName>
        <fullName evidence="11">Chemotaxis protein CheY</fullName>
    </submittedName>
</protein>
<dbReference type="FunFam" id="1.10.10.10:FF:000018">
    <property type="entry name" value="DNA-binding response regulator ResD"/>
    <property type="match status" value="1"/>
</dbReference>
<evidence type="ECO:0000256" key="5">
    <source>
        <dbReference type="ARBA" id="ARBA00023125"/>
    </source>
</evidence>
<sequence>MGEQILIVDDNEEIISFLKPALEVEGYIVDYALNGKEALRKIKKEFDIILLDVGLPDIDGFTVCEKIKQVNSCPVIFLTAKGLEQERVKGFLVGGVDYIVKPFSLKELILRVKVHINQLDRKYERTFIKSGEVEVDISAKSIKINEQLIDVTKKEYEIIELLSTHPGQVFSKEKIFELIWGYTSDSDITTITEHIRRIRSKISTNTSFDNCYIKTVWGVGYKWED</sequence>
<reference evidence="11 12" key="1">
    <citation type="submission" date="2015-09" db="EMBL/GenBank/DDBJ databases">
        <title>Genome sequencing project for genomic taxonomy and phylogenomics of Bacillus-like bacteria.</title>
        <authorList>
            <person name="Liu B."/>
            <person name="Wang J."/>
            <person name="Zhu Y."/>
            <person name="Liu G."/>
            <person name="Chen Q."/>
            <person name="Chen Z."/>
            <person name="Lan J."/>
            <person name="Che J."/>
            <person name="Ge C."/>
            <person name="Shi H."/>
            <person name="Pan Z."/>
            <person name="Liu X."/>
        </authorList>
    </citation>
    <scope>NUCLEOTIDE SEQUENCE [LARGE SCALE GENOMIC DNA]</scope>
    <source>
        <strain evidence="11 12">FJAT-18043</strain>
    </source>
</reference>
<dbReference type="Gene3D" id="3.40.50.2300">
    <property type="match status" value="1"/>
</dbReference>
<dbReference type="FunFam" id="3.40.50.2300:FF:000001">
    <property type="entry name" value="DNA-binding response regulator PhoB"/>
    <property type="match status" value="1"/>
</dbReference>
<keyword evidence="2 7" id="KW-0597">Phosphoprotein</keyword>
<dbReference type="SMART" id="SM00448">
    <property type="entry name" value="REC"/>
    <property type="match status" value="1"/>
</dbReference>
<dbReference type="STRING" id="1637975.AN957_00875"/>
<dbReference type="Pfam" id="PF00072">
    <property type="entry name" value="Response_reg"/>
    <property type="match status" value="1"/>
</dbReference>
<evidence type="ECO:0000256" key="4">
    <source>
        <dbReference type="ARBA" id="ARBA00023015"/>
    </source>
</evidence>
<feature type="domain" description="Response regulatory" evidence="9">
    <location>
        <begin position="4"/>
        <end position="116"/>
    </location>
</feature>
<dbReference type="AlphaFoldDB" id="A0A0Q3T5P6"/>
<dbReference type="PROSITE" id="PS51755">
    <property type="entry name" value="OMPR_PHOB"/>
    <property type="match status" value="1"/>
</dbReference>
<keyword evidence="3" id="KW-0902">Two-component regulatory system</keyword>
<dbReference type="InterPro" id="IPR001789">
    <property type="entry name" value="Sig_transdc_resp-reg_receiver"/>
</dbReference>
<dbReference type="InterPro" id="IPR036388">
    <property type="entry name" value="WH-like_DNA-bd_sf"/>
</dbReference>
<evidence type="ECO:0000313" key="11">
    <source>
        <dbReference type="EMBL" id="KQL27524.1"/>
    </source>
</evidence>
<comment type="caution">
    <text evidence="11">The sequence shown here is derived from an EMBL/GenBank/DDBJ whole genome shotgun (WGS) entry which is preliminary data.</text>
</comment>
<keyword evidence="4" id="KW-0805">Transcription regulation</keyword>
<evidence type="ECO:0000259" key="10">
    <source>
        <dbReference type="PROSITE" id="PS51755"/>
    </source>
</evidence>
<dbReference type="Pfam" id="PF00486">
    <property type="entry name" value="Trans_reg_C"/>
    <property type="match status" value="1"/>
</dbReference>
<proteinExistence type="predicted"/>